<evidence type="ECO:0000313" key="3">
    <source>
        <dbReference type="EMBL" id="KAA0022218.1"/>
    </source>
</evidence>
<keyword evidence="4" id="KW-1185">Reference proteome</keyword>
<dbReference type="RefSeq" id="WP_149430979.1">
    <property type="nucleotide sequence ID" value="NZ_VLNY01000006.1"/>
</dbReference>
<feature type="compositionally biased region" description="Basic and acidic residues" evidence="1">
    <location>
        <begin position="107"/>
        <end position="116"/>
    </location>
</feature>
<dbReference type="OrthoDB" id="57886at2"/>
<accession>A0A5A7S7T1</accession>
<dbReference type="SUPFAM" id="SSF57850">
    <property type="entry name" value="RING/U-box"/>
    <property type="match status" value="1"/>
</dbReference>
<dbReference type="Gene3D" id="3.30.40.10">
    <property type="entry name" value="Zinc/RING finger domain, C3HC4 (zinc finger)"/>
    <property type="match status" value="1"/>
</dbReference>
<evidence type="ECO:0000313" key="4">
    <source>
        <dbReference type="Proteomes" id="UP000322244"/>
    </source>
</evidence>
<dbReference type="PROSITE" id="PS50271">
    <property type="entry name" value="ZF_UBP"/>
    <property type="match status" value="1"/>
</dbReference>
<evidence type="ECO:0000259" key="2">
    <source>
        <dbReference type="PROSITE" id="PS50271"/>
    </source>
</evidence>
<comment type="caution">
    <text evidence="3">The sequence shown here is derived from an EMBL/GenBank/DDBJ whole genome shotgun (WGS) entry which is preliminary data.</text>
</comment>
<dbReference type="EMBL" id="VLNY01000006">
    <property type="protein sequence ID" value="KAA0022218.1"/>
    <property type="molecule type" value="Genomic_DNA"/>
</dbReference>
<name>A0A5A7S7T1_9NOCA</name>
<proteinExistence type="predicted"/>
<dbReference type="InterPro" id="IPR001607">
    <property type="entry name" value="Znf_UBP"/>
</dbReference>
<dbReference type="AlphaFoldDB" id="A0A5A7S7T1"/>
<gene>
    <name evidence="3" type="ORF">FOY51_14600</name>
</gene>
<sequence length="116" mass="12577">MVANPTGIDPNVAPSGVGCVECGEVDGWWVHLRRCAQCGHIGCCDSSPAQHASAHAAATGHPLIRSFEPGESWFYSFETQEMYDGPELAPPQHHPIEQSAPGPADRVPQDWRSHIH</sequence>
<feature type="region of interest" description="Disordered" evidence="1">
    <location>
        <begin position="84"/>
        <end position="116"/>
    </location>
</feature>
<organism evidence="3 4">
    <name type="scientific">Antrihabitans cavernicola</name>
    <dbReference type="NCBI Taxonomy" id="2495913"/>
    <lineage>
        <taxon>Bacteria</taxon>
        <taxon>Bacillati</taxon>
        <taxon>Actinomycetota</taxon>
        <taxon>Actinomycetes</taxon>
        <taxon>Mycobacteriales</taxon>
        <taxon>Nocardiaceae</taxon>
        <taxon>Antrihabitans</taxon>
    </lineage>
</organism>
<dbReference type="GO" id="GO:0008270">
    <property type="term" value="F:zinc ion binding"/>
    <property type="evidence" value="ECO:0007669"/>
    <property type="project" value="InterPro"/>
</dbReference>
<dbReference type="Pfam" id="PF02148">
    <property type="entry name" value="zf-UBP"/>
    <property type="match status" value="1"/>
</dbReference>
<dbReference type="InterPro" id="IPR013083">
    <property type="entry name" value="Znf_RING/FYVE/PHD"/>
</dbReference>
<dbReference type="Proteomes" id="UP000322244">
    <property type="component" value="Unassembled WGS sequence"/>
</dbReference>
<reference evidence="3 4" key="1">
    <citation type="submission" date="2019-07" db="EMBL/GenBank/DDBJ databases">
        <title>Rhodococcus cavernicolus sp. nov., isolated from a cave.</title>
        <authorList>
            <person name="Lee S.D."/>
        </authorList>
    </citation>
    <scope>NUCLEOTIDE SEQUENCE [LARGE SCALE GENOMIC DNA]</scope>
    <source>
        <strain evidence="3 4">C1-24</strain>
    </source>
</reference>
<protein>
    <submittedName>
        <fullName evidence="3">UBP-type zinc finger domain-containing protein</fullName>
    </submittedName>
</protein>
<evidence type="ECO:0000256" key="1">
    <source>
        <dbReference type="SAM" id="MobiDB-lite"/>
    </source>
</evidence>
<feature type="domain" description="UBP-type" evidence="2">
    <location>
        <begin position="1"/>
        <end position="100"/>
    </location>
</feature>